<dbReference type="PANTHER" id="PTHR12993">
    <property type="entry name" value="N-ACETYLGLUCOSAMINYL-PHOSPHATIDYLINOSITOL DE-N-ACETYLASE-RELATED"/>
    <property type="match status" value="1"/>
</dbReference>
<proteinExistence type="inferred from homology"/>
<comment type="caution">
    <text evidence="4">The sequence shown here is derived from an EMBL/GenBank/DDBJ whole genome shotgun (WGS) entry which is preliminary data.</text>
</comment>
<dbReference type="GO" id="GO:0005783">
    <property type="term" value="C:endoplasmic reticulum"/>
    <property type="evidence" value="ECO:0007669"/>
    <property type="project" value="TreeGrafter"/>
</dbReference>
<name>A0AAD7KUL3_QUISA</name>
<dbReference type="Gene3D" id="3.40.50.10320">
    <property type="entry name" value="LmbE-like"/>
    <property type="match status" value="1"/>
</dbReference>
<gene>
    <name evidence="4" type="ORF">O6P43_031115</name>
</gene>
<evidence type="ECO:0000313" key="4">
    <source>
        <dbReference type="EMBL" id="KAJ7946147.1"/>
    </source>
</evidence>
<dbReference type="Proteomes" id="UP001163823">
    <property type="component" value="Chromosome 13"/>
</dbReference>
<dbReference type="AlphaFoldDB" id="A0AAD7KUL3"/>
<sequence length="275" mass="31452">MAWILIISCLFFLWIFSLCKILIPSSSPLRNSFLKAGVHEKRNVLLVIAHPDDESMFFTPTINFLTSRGHNLHILCLSVGNADGKGDTRKRELYQACAVLKVPIQQVKTLDHPDLQDGFGELWNHSLLAKIIEDEIISHSINLIITFDNYGVSGHCNHRDVHHGVCKLIYDTSQRDVEAWELVSTNILRKYSGPVDIWFSVLGVMQHSSGRMHCLVNEHCRRSFLAMAQHKSQWVWFRKLFVALSSYTYMNTLRKIKLGACEVTAPHNYMACEIN</sequence>
<accession>A0AAD7KUL3</accession>
<evidence type="ECO:0000313" key="5">
    <source>
        <dbReference type="Proteomes" id="UP001163823"/>
    </source>
</evidence>
<dbReference type="KEGG" id="qsa:O6P43_031115"/>
<comment type="similarity">
    <text evidence="1">Belongs to the PIGL family.</text>
</comment>
<reference evidence="4" key="1">
    <citation type="journal article" date="2023" name="Science">
        <title>Elucidation of the pathway for biosynthesis of saponin adjuvants from the soapbark tree.</title>
        <authorList>
            <person name="Reed J."/>
            <person name="Orme A."/>
            <person name="El-Demerdash A."/>
            <person name="Owen C."/>
            <person name="Martin L.B.B."/>
            <person name="Misra R.C."/>
            <person name="Kikuchi S."/>
            <person name="Rejzek M."/>
            <person name="Martin A.C."/>
            <person name="Harkess A."/>
            <person name="Leebens-Mack J."/>
            <person name="Louveau T."/>
            <person name="Stephenson M.J."/>
            <person name="Osbourn A."/>
        </authorList>
    </citation>
    <scope>NUCLEOTIDE SEQUENCE</scope>
    <source>
        <strain evidence="4">S10</strain>
    </source>
</reference>
<feature type="signal peptide" evidence="3">
    <location>
        <begin position="1"/>
        <end position="19"/>
    </location>
</feature>
<keyword evidence="3" id="KW-0732">Signal</keyword>
<dbReference type="InterPro" id="IPR024078">
    <property type="entry name" value="LmbE-like_dom_sf"/>
</dbReference>
<keyword evidence="5" id="KW-1185">Reference proteome</keyword>
<dbReference type="InterPro" id="IPR003737">
    <property type="entry name" value="GlcNAc_PI_deacetylase-related"/>
</dbReference>
<dbReference type="EMBL" id="JARAOO010000013">
    <property type="protein sequence ID" value="KAJ7946147.1"/>
    <property type="molecule type" value="Genomic_DNA"/>
</dbReference>
<evidence type="ECO:0000256" key="1">
    <source>
        <dbReference type="ARBA" id="ARBA00006066"/>
    </source>
</evidence>
<dbReference type="EC" id="3.5.1.89" evidence="2"/>
<dbReference type="Pfam" id="PF02585">
    <property type="entry name" value="PIG-L"/>
    <property type="match status" value="1"/>
</dbReference>
<organism evidence="4 5">
    <name type="scientific">Quillaja saponaria</name>
    <name type="common">Soap bark tree</name>
    <dbReference type="NCBI Taxonomy" id="32244"/>
    <lineage>
        <taxon>Eukaryota</taxon>
        <taxon>Viridiplantae</taxon>
        <taxon>Streptophyta</taxon>
        <taxon>Embryophyta</taxon>
        <taxon>Tracheophyta</taxon>
        <taxon>Spermatophyta</taxon>
        <taxon>Magnoliopsida</taxon>
        <taxon>eudicotyledons</taxon>
        <taxon>Gunneridae</taxon>
        <taxon>Pentapetalae</taxon>
        <taxon>rosids</taxon>
        <taxon>fabids</taxon>
        <taxon>Fabales</taxon>
        <taxon>Quillajaceae</taxon>
        <taxon>Quillaja</taxon>
    </lineage>
</organism>
<dbReference type="SUPFAM" id="SSF102588">
    <property type="entry name" value="LmbE-like"/>
    <property type="match status" value="1"/>
</dbReference>
<dbReference type="PANTHER" id="PTHR12993:SF11">
    <property type="entry name" value="N-ACETYLGLUCOSAMINYL-PHOSPHATIDYLINOSITOL DE-N-ACETYLASE"/>
    <property type="match status" value="1"/>
</dbReference>
<evidence type="ECO:0000256" key="2">
    <source>
        <dbReference type="ARBA" id="ARBA00012176"/>
    </source>
</evidence>
<evidence type="ECO:0000256" key="3">
    <source>
        <dbReference type="SAM" id="SignalP"/>
    </source>
</evidence>
<feature type="chain" id="PRO_5042202608" description="N-acetylglucosaminylphosphatidylinositol deacetylase" evidence="3">
    <location>
        <begin position="20"/>
        <end position="275"/>
    </location>
</feature>
<protein>
    <recommendedName>
        <fullName evidence="2">N-acetylglucosaminylphosphatidylinositol deacetylase</fullName>
        <ecNumber evidence="2">3.5.1.89</ecNumber>
    </recommendedName>
</protein>
<dbReference type="GO" id="GO:0000225">
    <property type="term" value="F:N-acetylglucosaminylphosphatidylinositol deacetylase activity"/>
    <property type="evidence" value="ECO:0007669"/>
    <property type="project" value="UniProtKB-EC"/>
</dbReference>